<organism evidence="1 2">
    <name type="scientific">Methylobacterium nodulans (strain LMG 21967 / CNCM I-2342 / ORS 2060)</name>
    <dbReference type="NCBI Taxonomy" id="460265"/>
    <lineage>
        <taxon>Bacteria</taxon>
        <taxon>Pseudomonadati</taxon>
        <taxon>Pseudomonadota</taxon>
        <taxon>Alphaproteobacteria</taxon>
        <taxon>Hyphomicrobiales</taxon>
        <taxon>Methylobacteriaceae</taxon>
        <taxon>Methylobacterium</taxon>
    </lineage>
</organism>
<proteinExistence type="predicted"/>
<name>B8IFY3_METNO</name>
<sequence length="58" mass="6309">MRLFQVKQVRTGAILWVGEAGSREQALEAMAHEAGYMDFAHVPVDAYGGGVEVEAIFV</sequence>
<evidence type="ECO:0000313" key="2">
    <source>
        <dbReference type="Proteomes" id="UP000008207"/>
    </source>
</evidence>
<dbReference type="KEGG" id="mno:Mnod_4831"/>
<keyword evidence="2" id="KW-1185">Reference proteome</keyword>
<evidence type="ECO:0000313" key="1">
    <source>
        <dbReference type="EMBL" id="ACL59693.1"/>
    </source>
</evidence>
<reference evidence="1 2" key="1">
    <citation type="submission" date="2009-01" db="EMBL/GenBank/DDBJ databases">
        <title>Complete sequence of chromosome of Methylobacterium nodulans ORS 2060.</title>
        <authorList>
            <consortium name="US DOE Joint Genome Institute"/>
            <person name="Lucas S."/>
            <person name="Copeland A."/>
            <person name="Lapidus A."/>
            <person name="Glavina del Rio T."/>
            <person name="Dalin E."/>
            <person name="Tice H."/>
            <person name="Bruce D."/>
            <person name="Goodwin L."/>
            <person name="Pitluck S."/>
            <person name="Sims D."/>
            <person name="Brettin T."/>
            <person name="Detter J.C."/>
            <person name="Han C."/>
            <person name="Larimer F."/>
            <person name="Land M."/>
            <person name="Hauser L."/>
            <person name="Kyrpides N."/>
            <person name="Ivanova N."/>
            <person name="Marx C.J."/>
            <person name="Richardson P."/>
        </authorList>
    </citation>
    <scope>NUCLEOTIDE SEQUENCE [LARGE SCALE GENOMIC DNA]</scope>
    <source>
        <strain evidence="2">LMG 21967 / CNCM I-2342 / ORS 2060</strain>
    </source>
</reference>
<dbReference type="Proteomes" id="UP000008207">
    <property type="component" value="Chromosome"/>
</dbReference>
<protein>
    <submittedName>
        <fullName evidence="1">Uncharacterized protein</fullName>
    </submittedName>
</protein>
<dbReference type="RefSeq" id="WP_015931323.1">
    <property type="nucleotide sequence ID" value="NC_011894.1"/>
</dbReference>
<dbReference type="AlphaFoldDB" id="B8IFY3"/>
<gene>
    <name evidence="1" type="ordered locus">Mnod_4831</name>
</gene>
<accession>B8IFY3</accession>
<dbReference type="HOGENOM" id="CLU_193721_0_0_5"/>
<dbReference type="EMBL" id="CP001349">
    <property type="protein sequence ID" value="ACL59693.1"/>
    <property type="molecule type" value="Genomic_DNA"/>
</dbReference>